<reference evidence="1 2" key="1">
    <citation type="submission" date="2014-07" db="EMBL/GenBank/DDBJ databases">
        <title>Expanding our view of genomic diversity in Candidatus Accumulibacter clades.</title>
        <authorList>
            <person name="Skennerton C.T."/>
            <person name="Barr J.J."/>
            <person name="Slater F.R."/>
            <person name="Bond P.L."/>
            <person name="Tyson G.W."/>
        </authorList>
    </citation>
    <scope>NUCLEOTIDE SEQUENCE [LARGE SCALE GENOMIC DNA]</scope>
    <source>
        <strain evidence="2">SK-01</strain>
    </source>
</reference>
<proteinExistence type="predicted"/>
<name>A0A084XY28_9PROT</name>
<gene>
    <name evidence="1" type="ORF">CAPSK01_003240</name>
</gene>
<dbReference type="EMBL" id="JDSS02000029">
    <property type="protein sequence ID" value="KFB67372.1"/>
    <property type="molecule type" value="Genomic_DNA"/>
</dbReference>
<dbReference type="STRING" id="1457154.CAPSK01_003240"/>
<dbReference type="Proteomes" id="UP000019812">
    <property type="component" value="Unassembled WGS sequence"/>
</dbReference>
<evidence type="ECO:0008006" key="3">
    <source>
        <dbReference type="Google" id="ProtNLM"/>
    </source>
</evidence>
<accession>A0A084XY28</accession>
<sequence>MKQNITLSLDAGTLQRARELAARQNVSVSRFLAADLAEQVDSDLRYQQAKRQAIGWLQDSALELGGRYLSRDDAHER</sequence>
<organism evidence="1 2">
    <name type="scientific">Candidatus Accumulibacter vicinus</name>
    <dbReference type="NCBI Taxonomy" id="2954382"/>
    <lineage>
        <taxon>Bacteria</taxon>
        <taxon>Pseudomonadati</taxon>
        <taxon>Pseudomonadota</taxon>
        <taxon>Betaproteobacteria</taxon>
        <taxon>Candidatus Accumulibacter</taxon>
    </lineage>
</organism>
<dbReference type="AlphaFoldDB" id="A0A084XY28"/>
<comment type="caution">
    <text evidence="1">The sequence shown here is derived from an EMBL/GenBank/DDBJ whole genome shotgun (WGS) entry which is preliminary data.</text>
</comment>
<protein>
    <recommendedName>
        <fullName evidence="3">CopG family transcriptional regulator</fullName>
    </recommendedName>
</protein>
<evidence type="ECO:0000313" key="1">
    <source>
        <dbReference type="EMBL" id="KFB67372.1"/>
    </source>
</evidence>
<dbReference type="RefSeq" id="WP_034927918.1">
    <property type="nucleotide sequence ID" value="NZ_JDSS02000029.1"/>
</dbReference>
<evidence type="ECO:0000313" key="2">
    <source>
        <dbReference type="Proteomes" id="UP000019812"/>
    </source>
</evidence>